<accession>A0A378V1K0</accession>
<proteinExistence type="predicted"/>
<evidence type="ECO:0000313" key="2">
    <source>
        <dbReference type="Proteomes" id="UP000255389"/>
    </source>
</evidence>
<reference evidence="1 2" key="1">
    <citation type="submission" date="2018-06" db="EMBL/GenBank/DDBJ databases">
        <authorList>
            <consortium name="Pathogen Informatics"/>
            <person name="Doyle S."/>
        </authorList>
    </citation>
    <scope>NUCLEOTIDE SEQUENCE [LARGE SCALE GENOMIC DNA]</scope>
    <source>
        <strain evidence="1 2">NCTC1542</strain>
    </source>
</reference>
<gene>
    <name evidence="1" type="ORF">NCTC1542_05760</name>
</gene>
<dbReference type="Pfam" id="PF19459">
    <property type="entry name" value="DUF5996"/>
    <property type="match status" value="1"/>
</dbReference>
<dbReference type="EMBL" id="UGQY01000004">
    <property type="protein sequence ID" value="SUA04263.1"/>
    <property type="molecule type" value="Genomic_DNA"/>
</dbReference>
<protein>
    <submittedName>
        <fullName evidence="1">Uncharacterized protein</fullName>
    </submittedName>
</protein>
<evidence type="ECO:0000313" key="1">
    <source>
        <dbReference type="EMBL" id="SUA04263.1"/>
    </source>
</evidence>
<sequence>MNFLQSTYAAAADLAGWDRAALECDPQRW</sequence>
<organism evidence="1 2">
    <name type="scientific">Mycolicibacterium fortuitum</name>
    <name type="common">Mycobacterium fortuitum</name>
    <dbReference type="NCBI Taxonomy" id="1766"/>
    <lineage>
        <taxon>Bacteria</taxon>
        <taxon>Bacillati</taxon>
        <taxon>Actinomycetota</taxon>
        <taxon>Actinomycetes</taxon>
        <taxon>Mycobacteriales</taxon>
        <taxon>Mycobacteriaceae</taxon>
        <taxon>Mycolicibacterium</taxon>
    </lineage>
</organism>
<dbReference type="Proteomes" id="UP000255389">
    <property type="component" value="Unassembled WGS sequence"/>
</dbReference>
<dbReference type="InterPro" id="IPR046038">
    <property type="entry name" value="DUF5996"/>
</dbReference>
<dbReference type="AlphaFoldDB" id="A0A378V1K0"/>
<name>A0A378V1K0_MYCFO</name>